<dbReference type="RefSeq" id="WP_196153321.1">
    <property type="nucleotide sequence ID" value="NZ_JADMLG010000020.1"/>
</dbReference>
<dbReference type="InterPro" id="IPR032466">
    <property type="entry name" value="Metal_Hydrolase"/>
</dbReference>
<name>A0A931IGA5_9NOCA</name>
<dbReference type="InterPro" id="IPR032465">
    <property type="entry name" value="ACMSD"/>
</dbReference>
<dbReference type="AlphaFoldDB" id="A0A931IGA5"/>
<dbReference type="EMBL" id="JADMLG010000020">
    <property type="protein sequence ID" value="MBH0781014.1"/>
    <property type="molecule type" value="Genomic_DNA"/>
</dbReference>
<sequence length="288" mass="32094">MSGPVGLPVIDTMIGFPHDGSAQYDFIRRQTKDRESRESFEFPVEYMFKDVPDAPRTDDPVSLLLRQMDRFGIEKAMIGVTEEAAASALANFPDRFIASGAVADPNDVMGSVNAIRRDYERYGIRATSVFPAGTFPQVAIDDPKMYPIYATCVELGIPIFVCAGVPGPRVPFAPQEVSRIDVVMFDFPDLVFVTRHGCEPWEDLAVKLMLKWPNLYYSTSAFAPKYYPEAIIDYANSRGADKVLYGGYFPMGLSLERIFGELPNVALKDEVWPKFLYGNAARILGLEG</sequence>
<gene>
    <name evidence="3" type="ORF">IT779_32555</name>
</gene>
<dbReference type="SUPFAM" id="SSF51556">
    <property type="entry name" value="Metallo-dependent hydrolases"/>
    <property type="match status" value="1"/>
</dbReference>
<evidence type="ECO:0000256" key="1">
    <source>
        <dbReference type="ARBA" id="ARBA00023239"/>
    </source>
</evidence>
<protein>
    <submittedName>
        <fullName evidence="3">Amidohydrolase family protein</fullName>
    </submittedName>
</protein>
<feature type="domain" description="Amidohydrolase-related" evidence="2">
    <location>
        <begin position="63"/>
        <end position="286"/>
    </location>
</feature>
<evidence type="ECO:0000313" key="4">
    <source>
        <dbReference type="Proteomes" id="UP000655751"/>
    </source>
</evidence>
<dbReference type="PANTHER" id="PTHR21240">
    <property type="entry name" value="2-AMINO-3-CARBOXYLMUCONATE-6-SEMIALDEHYDE DECARBOXYLASE"/>
    <property type="match status" value="1"/>
</dbReference>
<dbReference type="PANTHER" id="PTHR21240:SF19">
    <property type="entry name" value="CATALYTIC_ HYDROLASE"/>
    <property type="match status" value="1"/>
</dbReference>
<reference evidence="3" key="1">
    <citation type="submission" date="2020-11" db="EMBL/GenBank/DDBJ databases">
        <title>Nocardia NEAU-351.nov., a novel actinomycete isolated from the cow dung.</title>
        <authorList>
            <person name="Zhang X."/>
        </authorList>
    </citation>
    <scope>NUCLEOTIDE SEQUENCE</scope>
    <source>
        <strain evidence="3">NEAU-351</strain>
    </source>
</reference>
<dbReference type="GO" id="GO:0016831">
    <property type="term" value="F:carboxy-lyase activity"/>
    <property type="evidence" value="ECO:0007669"/>
    <property type="project" value="InterPro"/>
</dbReference>
<evidence type="ECO:0000313" key="3">
    <source>
        <dbReference type="EMBL" id="MBH0781014.1"/>
    </source>
</evidence>
<dbReference type="Pfam" id="PF04909">
    <property type="entry name" value="Amidohydro_2"/>
    <property type="match status" value="1"/>
</dbReference>
<evidence type="ECO:0000259" key="2">
    <source>
        <dbReference type="Pfam" id="PF04909"/>
    </source>
</evidence>
<comment type="caution">
    <text evidence="3">The sequence shown here is derived from an EMBL/GenBank/DDBJ whole genome shotgun (WGS) entry which is preliminary data.</text>
</comment>
<accession>A0A931IGA5</accession>
<dbReference type="Proteomes" id="UP000655751">
    <property type="component" value="Unassembled WGS sequence"/>
</dbReference>
<dbReference type="InterPro" id="IPR006680">
    <property type="entry name" value="Amidohydro-rel"/>
</dbReference>
<organism evidence="3 4">
    <name type="scientific">Nocardia bovistercoris</name>
    <dbReference type="NCBI Taxonomy" id="2785916"/>
    <lineage>
        <taxon>Bacteria</taxon>
        <taxon>Bacillati</taxon>
        <taxon>Actinomycetota</taxon>
        <taxon>Actinomycetes</taxon>
        <taxon>Mycobacteriales</taxon>
        <taxon>Nocardiaceae</taxon>
        <taxon>Nocardia</taxon>
    </lineage>
</organism>
<proteinExistence type="predicted"/>
<dbReference type="Gene3D" id="3.20.20.140">
    <property type="entry name" value="Metal-dependent hydrolases"/>
    <property type="match status" value="1"/>
</dbReference>
<keyword evidence="4" id="KW-1185">Reference proteome</keyword>
<keyword evidence="1" id="KW-0456">Lyase</keyword>
<dbReference type="GO" id="GO:0016787">
    <property type="term" value="F:hydrolase activity"/>
    <property type="evidence" value="ECO:0007669"/>
    <property type="project" value="InterPro"/>
</dbReference>